<keyword evidence="2" id="KW-0812">Transmembrane</keyword>
<organism evidence="3 4">
    <name type="scientific">Nakamurella antarctica</name>
    <dbReference type="NCBI Taxonomy" id="1902245"/>
    <lineage>
        <taxon>Bacteria</taxon>
        <taxon>Bacillati</taxon>
        <taxon>Actinomycetota</taxon>
        <taxon>Actinomycetes</taxon>
        <taxon>Nakamurellales</taxon>
        <taxon>Nakamurellaceae</taxon>
        <taxon>Nakamurella</taxon>
    </lineage>
</organism>
<protein>
    <submittedName>
        <fullName evidence="3">Uncharacterized protein</fullName>
    </submittedName>
</protein>
<gene>
    <name evidence="3" type="ORF">EH165_02305</name>
</gene>
<evidence type="ECO:0000256" key="1">
    <source>
        <dbReference type="SAM" id="MobiDB-lite"/>
    </source>
</evidence>
<name>A0A3G8ZRN8_9ACTN</name>
<proteinExistence type="predicted"/>
<feature type="compositionally biased region" description="Low complexity" evidence="1">
    <location>
        <begin position="236"/>
        <end position="266"/>
    </location>
</feature>
<dbReference type="RefSeq" id="WP_124797849.1">
    <property type="nucleotide sequence ID" value="NZ_CP034170.1"/>
</dbReference>
<accession>A0A3G8ZRN8</accession>
<dbReference type="AlphaFoldDB" id="A0A3G8ZRN8"/>
<feature type="region of interest" description="Disordered" evidence="1">
    <location>
        <begin position="236"/>
        <end position="267"/>
    </location>
</feature>
<sequence>MKPSPHRYYLDALTGADGTAAVRAPLAKTRVFPDPAAVSSPSGLVSTSVDAQAAKSHAEADSALVGPRMTASVPALPLATASAEQVAATYLAQHPAVVPRPIRQAAPRAPLLTSQTFGATQIPVVAQSVQNQVRPHAAPTQAYQNQVRPPASQAQAYQNQVRPPASQAQAYQNQVRPPASQAQAYQNQVRPPASQAQAYQNQVRPPASQAQAFQNRVERAAQVFQSAAAQQTGAFYSPQASAPAPPSYGSRAQSRAARPASPARTGARGKGSNFGFFLLLIIGFLVFSGTGRDIVEEILKLVNR</sequence>
<reference evidence="3 4" key="2">
    <citation type="submission" date="2018-12" db="EMBL/GenBank/DDBJ databases">
        <title>Nakamurella antarcticus sp. nov., isolated from Antarctica South Shetland Islands soil.</title>
        <authorList>
            <person name="Peng F."/>
        </authorList>
    </citation>
    <scope>NUCLEOTIDE SEQUENCE [LARGE SCALE GENOMIC DNA]</scope>
    <source>
        <strain evidence="3 4">S14-144</strain>
    </source>
</reference>
<evidence type="ECO:0000313" key="3">
    <source>
        <dbReference type="EMBL" id="AZI57164.1"/>
    </source>
</evidence>
<reference evidence="3 4" key="1">
    <citation type="submission" date="2018-11" db="EMBL/GenBank/DDBJ databases">
        <authorList>
            <person name="Da X."/>
        </authorList>
    </citation>
    <scope>NUCLEOTIDE SEQUENCE [LARGE SCALE GENOMIC DNA]</scope>
    <source>
        <strain evidence="3 4">S14-144</strain>
    </source>
</reference>
<dbReference type="KEGG" id="nak:EH165_02305"/>
<evidence type="ECO:0000313" key="4">
    <source>
        <dbReference type="Proteomes" id="UP000268084"/>
    </source>
</evidence>
<feature type="region of interest" description="Disordered" evidence="1">
    <location>
        <begin position="163"/>
        <end position="208"/>
    </location>
</feature>
<dbReference type="EMBL" id="CP034170">
    <property type="protein sequence ID" value="AZI57164.1"/>
    <property type="molecule type" value="Genomic_DNA"/>
</dbReference>
<dbReference type="Proteomes" id="UP000268084">
    <property type="component" value="Chromosome"/>
</dbReference>
<keyword evidence="4" id="KW-1185">Reference proteome</keyword>
<keyword evidence="2" id="KW-0472">Membrane</keyword>
<keyword evidence="2" id="KW-1133">Transmembrane helix</keyword>
<evidence type="ECO:0000256" key="2">
    <source>
        <dbReference type="SAM" id="Phobius"/>
    </source>
</evidence>
<feature type="transmembrane region" description="Helical" evidence="2">
    <location>
        <begin position="274"/>
        <end position="295"/>
    </location>
</feature>